<name>A0A284S5E2_ARMOS</name>
<evidence type="ECO:0000313" key="6">
    <source>
        <dbReference type="Proteomes" id="UP000219338"/>
    </source>
</evidence>
<dbReference type="GO" id="GO:0003676">
    <property type="term" value="F:nucleic acid binding"/>
    <property type="evidence" value="ECO:0007669"/>
    <property type="project" value="InterPro"/>
</dbReference>
<gene>
    <name evidence="5" type="ORF">ARMOST_19755</name>
</gene>
<dbReference type="Gene3D" id="4.10.60.10">
    <property type="entry name" value="Zinc finger, CCHC-type"/>
    <property type="match status" value="1"/>
</dbReference>
<dbReference type="GO" id="GO:0006397">
    <property type="term" value="P:mRNA processing"/>
    <property type="evidence" value="ECO:0007669"/>
    <property type="project" value="UniProtKB-KW"/>
</dbReference>
<evidence type="ECO:0000259" key="4">
    <source>
        <dbReference type="PROSITE" id="PS50158"/>
    </source>
</evidence>
<dbReference type="PROSITE" id="PS50158">
    <property type="entry name" value="ZF_CCHC"/>
    <property type="match status" value="1"/>
</dbReference>
<keyword evidence="1" id="KW-0507">mRNA processing</keyword>
<feature type="compositionally biased region" description="Polar residues" evidence="3">
    <location>
        <begin position="65"/>
        <end position="91"/>
    </location>
</feature>
<keyword evidence="6" id="KW-1185">Reference proteome</keyword>
<feature type="domain" description="CCHC-type" evidence="4">
    <location>
        <begin position="127"/>
        <end position="141"/>
    </location>
</feature>
<dbReference type="InterPro" id="IPR001878">
    <property type="entry name" value="Znf_CCHC"/>
</dbReference>
<reference evidence="6" key="1">
    <citation type="journal article" date="2017" name="Nat. Ecol. Evol.">
        <title>Genome expansion and lineage-specific genetic innovations in the forest pathogenic fungi Armillaria.</title>
        <authorList>
            <person name="Sipos G."/>
            <person name="Prasanna A.N."/>
            <person name="Walter M.C."/>
            <person name="O'Connor E."/>
            <person name="Balint B."/>
            <person name="Krizsan K."/>
            <person name="Kiss B."/>
            <person name="Hess J."/>
            <person name="Varga T."/>
            <person name="Slot J."/>
            <person name="Riley R."/>
            <person name="Boka B."/>
            <person name="Rigling D."/>
            <person name="Barry K."/>
            <person name="Lee J."/>
            <person name="Mihaltcheva S."/>
            <person name="LaButti K."/>
            <person name="Lipzen A."/>
            <person name="Waldron R."/>
            <person name="Moloney N.M."/>
            <person name="Sperisen C."/>
            <person name="Kredics L."/>
            <person name="Vagvoelgyi C."/>
            <person name="Patrignani A."/>
            <person name="Fitzpatrick D."/>
            <person name="Nagy I."/>
            <person name="Doyle S."/>
            <person name="Anderson J.B."/>
            <person name="Grigoriev I.V."/>
            <person name="Gueldener U."/>
            <person name="Muensterkoetter M."/>
            <person name="Nagy L.G."/>
        </authorList>
    </citation>
    <scope>NUCLEOTIDE SEQUENCE [LARGE SCALE GENOMIC DNA]</scope>
    <source>
        <strain evidence="6">C18/9</strain>
    </source>
</reference>
<proteinExistence type="predicted"/>
<keyword evidence="2" id="KW-0479">Metal-binding</keyword>
<protein>
    <recommendedName>
        <fullName evidence="4">CCHC-type domain-containing protein</fullName>
    </recommendedName>
</protein>
<dbReference type="GO" id="GO:0008270">
    <property type="term" value="F:zinc ion binding"/>
    <property type="evidence" value="ECO:0007669"/>
    <property type="project" value="UniProtKB-KW"/>
</dbReference>
<feature type="region of interest" description="Disordered" evidence="3">
    <location>
        <begin position="54"/>
        <end position="103"/>
    </location>
</feature>
<keyword evidence="2" id="KW-0862">Zinc</keyword>
<dbReference type="OrthoDB" id="4509994at2759"/>
<dbReference type="InterPro" id="IPR036875">
    <property type="entry name" value="Znf_CCHC_sf"/>
</dbReference>
<evidence type="ECO:0000313" key="5">
    <source>
        <dbReference type="EMBL" id="SJL16235.1"/>
    </source>
</evidence>
<evidence type="ECO:0000256" key="3">
    <source>
        <dbReference type="SAM" id="MobiDB-lite"/>
    </source>
</evidence>
<sequence length="176" mass="19207">MVQAIRRGLPESYTTIIANIGCDIPQTYPEWKAQVLIMYNKWQKKFAFDQSIGAVRDNRSPPKGPSTTATSFQKTGGTTSSLSAKPTSSAAPSGGRDTGGRWITRPGTMFGGAGAPMDISKLHSEGRCFRCHKKGHMGKDCLQKREFRDIQSVQVTNEPVMGSKVKEVKEVKEAAV</sequence>
<dbReference type="EMBL" id="FUEG01000033">
    <property type="protein sequence ID" value="SJL16235.1"/>
    <property type="molecule type" value="Genomic_DNA"/>
</dbReference>
<evidence type="ECO:0000256" key="2">
    <source>
        <dbReference type="PROSITE-ProRule" id="PRU00047"/>
    </source>
</evidence>
<evidence type="ECO:0000256" key="1">
    <source>
        <dbReference type="ARBA" id="ARBA00022664"/>
    </source>
</evidence>
<dbReference type="AlphaFoldDB" id="A0A284S5E2"/>
<dbReference type="SUPFAM" id="SSF57756">
    <property type="entry name" value="Retrovirus zinc finger-like domains"/>
    <property type="match status" value="1"/>
</dbReference>
<organism evidence="5 6">
    <name type="scientific">Armillaria ostoyae</name>
    <name type="common">Armillaria root rot fungus</name>
    <dbReference type="NCBI Taxonomy" id="47428"/>
    <lineage>
        <taxon>Eukaryota</taxon>
        <taxon>Fungi</taxon>
        <taxon>Dikarya</taxon>
        <taxon>Basidiomycota</taxon>
        <taxon>Agaricomycotina</taxon>
        <taxon>Agaricomycetes</taxon>
        <taxon>Agaricomycetidae</taxon>
        <taxon>Agaricales</taxon>
        <taxon>Marasmiineae</taxon>
        <taxon>Physalacriaceae</taxon>
        <taxon>Armillaria</taxon>
    </lineage>
</organism>
<accession>A0A284S5E2</accession>
<dbReference type="Proteomes" id="UP000219338">
    <property type="component" value="Unassembled WGS sequence"/>
</dbReference>
<keyword evidence="2" id="KW-0863">Zinc-finger</keyword>